<dbReference type="EnsemblPlants" id="OGLUM01G49330.1">
    <property type="protein sequence ID" value="OGLUM01G49330.1"/>
    <property type="gene ID" value="OGLUM01G49330"/>
</dbReference>
<dbReference type="HAMAP" id="MF_01220_B">
    <property type="entry name" value="PyrH_B"/>
    <property type="match status" value="1"/>
</dbReference>
<dbReference type="Gene3D" id="3.40.1160.10">
    <property type="entry name" value="Acetylglutamate kinase-like"/>
    <property type="match status" value="2"/>
</dbReference>
<evidence type="ECO:0000256" key="9">
    <source>
        <dbReference type="ARBA" id="ARBA00032092"/>
    </source>
</evidence>
<evidence type="ECO:0000259" key="11">
    <source>
        <dbReference type="Pfam" id="PF00696"/>
    </source>
</evidence>
<feature type="compositionally biased region" description="Low complexity" evidence="10">
    <location>
        <begin position="31"/>
        <end position="52"/>
    </location>
</feature>
<dbReference type="InterPro" id="IPR015963">
    <property type="entry name" value="Uridylate_kinase_bac"/>
</dbReference>
<dbReference type="Proteomes" id="UP000026961">
    <property type="component" value="Chromosome 1"/>
</dbReference>
<dbReference type="Pfam" id="PF00696">
    <property type="entry name" value="AA_kinase"/>
    <property type="match status" value="2"/>
</dbReference>
<feature type="region of interest" description="Disordered" evidence="10">
    <location>
        <begin position="28"/>
        <end position="73"/>
    </location>
</feature>
<comment type="pathway">
    <text evidence="1">Pyrimidine metabolism; CTP biosynthesis via de novo pathway; UDP from UMP (UMPK route): step 1/1.</text>
</comment>
<protein>
    <recommendedName>
        <fullName evidence="3">UMP kinase</fullName>
        <ecNumber evidence="3">2.7.4.22</ecNumber>
    </recommendedName>
    <alternativeName>
        <fullName evidence="9">Uridine monophosphate kinase</fullName>
    </alternativeName>
</protein>
<dbReference type="GO" id="GO:0033862">
    <property type="term" value="F:UMP kinase activity"/>
    <property type="evidence" value="ECO:0007669"/>
    <property type="project" value="UniProtKB-EC"/>
</dbReference>
<dbReference type="GO" id="GO:0006225">
    <property type="term" value="P:UDP biosynthetic process"/>
    <property type="evidence" value="ECO:0007669"/>
    <property type="project" value="TreeGrafter"/>
</dbReference>
<dbReference type="STRING" id="40148.A0A0D9YKG6"/>
<name>A0A0D9YKG6_9ORYZ</name>
<dbReference type="CDD" id="cd04254">
    <property type="entry name" value="AAK_UMPK-PyrH-Ec"/>
    <property type="match status" value="1"/>
</dbReference>
<proteinExistence type="inferred from homology"/>
<keyword evidence="6" id="KW-0418">Kinase</keyword>
<keyword evidence="8" id="KW-0665">Pyrimidine biosynthesis</keyword>
<evidence type="ECO:0000256" key="5">
    <source>
        <dbReference type="ARBA" id="ARBA00022741"/>
    </source>
</evidence>
<evidence type="ECO:0000256" key="3">
    <source>
        <dbReference type="ARBA" id="ARBA00012899"/>
    </source>
</evidence>
<dbReference type="GO" id="GO:0044210">
    <property type="term" value="P:'de novo' CTP biosynthetic process"/>
    <property type="evidence" value="ECO:0007669"/>
    <property type="project" value="UniProtKB-UniPathway"/>
</dbReference>
<dbReference type="SUPFAM" id="SSF53633">
    <property type="entry name" value="Carbamate kinase-like"/>
    <property type="match status" value="2"/>
</dbReference>
<evidence type="ECO:0000256" key="7">
    <source>
        <dbReference type="ARBA" id="ARBA00022840"/>
    </source>
</evidence>
<evidence type="ECO:0000313" key="12">
    <source>
        <dbReference type="EnsemblPlants" id="OGLUM01G49330.1"/>
    </source>
</evidence>
<dbReference type="eggNOG" id="ENOG502QVYQ">
    <property type="taxonomic scope" value="Eukaryota"/>
</dbReference>
<dbReference type="AlphaFoldDB" id="A0A0D9YKG6"/>
<reference evidence="12" key="1">
    <citation type="submission" date="2013-08" db="EMBL/GenBank/DDBJ databases">
        <title>Oryza genome evolution.</title>
        <authorList>
            <person name="Wing R.A."/>
            <person name="Panaud O."/>
            <person name="Oliveira A.C."/>
        </authorList>
    </citation>
    <scope>NUCLEOTIDE SEQUENCE</scope>
</reference>
<feature type="domain" description="Aspartate/glutamate/uridylate kinase" evidence="11">
    <location>
        <begin position="98"/>
        <end position="241"/>
    </location>
</feature>
<evidence type="ECO:0000256" key="1">
    <source>
        <dbReference type="ARBA" id="ARBA00004791"/>
    </source>
</evidence>
<reference evidence="12" key="2">
    <citation type="submission" date="2015-04" db="UniProtKB">
        <authorList>
            <consortium name="EnsemblPlants"/>
        </authorList>
    </citation>
    <scope>IDENTIFICATION</scope>
</reference>
<feature type="domain" description="Aspartate/glutamate/uridylate kinase" evidence="11">
    <location>
        <begin position="345"/>
        <end position="408"/>
    </location>
</feature>
<dbReference type="Gramene" id="OGLUM01G49330.1">
    <property type="protein sequence ID" value="OGLUM01G49330.1"/>
    <property type="gene ID" value="OGLUM01G49330"/>
</dbReference>
<evidence type="ECO:0000256" key="8">
    <source>
        <dbReference type="ARBA" id="ARBA00022975"/>
    </source>
</evidence>
<keyword evidence="13" id="KW-1185">Reference proteome</keyword>
<comment type="similarity">
    <text evidence="2">Belongs to the UMP kinase family.</text>
</comment>
<dbReference type="InterPro" id="IPR001048">
    <property type="entry name" value="Asp/Glu/Uridylate_kinase"/>
</dbReference>
<sequence length="452" mass="48514">MAAAAAAAVACGMSTSFLIRLSPSPLASSHVPLPRSPASSARPRRASSVSLSTAPRPRARAAGSDSPSNFGGQTSLMPPFSLMLDEGSRSKKPYRWQRVLLKVSGEALAGDHTENIDPKITMAIAREVASVTRLGVEVAIVVGGGNIFRGASWAGCSGLDRSSADYIGMLATVMNAIFLQATMESIGIPTRVQTAFRMSEVAEPYIRRRAVRHLEKGRVVIFAAGTGNPFFTTDTAAALRCAENLVVSIRSITGIHAFIATPQALPLSAAAASSTVISSATLPFCSAPELWTQNVDSGSILTRLASSTRGSPVKRRHPNNIETNGWLSQHEQEYLFWEQRTTMRVNAEVVLKATNVDGVYDADPKRNPNARLLEAVSYHEVQTRDLSVMDMTAITLCQENNIPVVVFNLQKPGNIAKAIVGEKVGTFIGCTKDQDQIVGNALDQERRLVNEL</sequence>
<keyword evidence="5" id="KW-0547">Nucleotide-binding</keyword>
<evidence type="ECO:0000256" key="6">
    <source>
        <dbReference type="ARBA" id="ARBA00022777"/>
    </source>
</evidence>
<accession>A0A0D9YKG6</accession>
<evidence type="ECO:0000256" key="2">
    <source>
        <dbReference type="ARBA" id="ARBA00007614"/>
    </source>
</evidence>
<dbReference type="EC" id="2.7.4.22" evidence="3"/>
<dbReference type="PANTHER" id="PTHR42833:SF4">
    <property type="entry name" value="URIDYLATE KINASE PUMPKIN, CHLOROPLASTIC"/>
    <property type="match status" value="1"/>
</dbReference>
<dbReference type="UniPathway" id="UPA00159">
    <property type="reaction ID" value="UER00275"/>
</dbReference>
<evidence type="ECO:0000313" key="13">
    <source>
        <dbReference type="Proteomes" id="UP000026961"/>
    </source>
</evidence>
<dbReference type="GO" id="GO:0005737">
    <property type="term" value="C:cytoplasm"/>
    <property type="evidence" value="ECO:0007669"/>
    <property type="project" value="InterPro"/>
</dbReference>
<dbReference type="PANTHER" id="PTHR42833">
    <property type="entry name" value="URIDYLATE KINASE"/>
    <property type="match status" value="1"/>
</dbReference>
<reference evidence="12" key="3">
    <citation type="submission" date="2018-05" db="EMBL/GenBank/DDBJ databases">
        <title>OgluRS3 (Oryza glumaepatula Reference Sequence Version 3).</title>
        <authorList>
            <person name="Zhang J."/>
            <person name="Kudrna D."/>
            <person name="Lee S."/>
            <person name="Talag J."/>
            <person name="Welchert J."/>
            <person name="Wing R.A."/>
        </authorList>
    </citation>
    <scope>NUCLEOTIDE SEQUENCE [LARGE SCALE GENOMIC DNA]</scope>
</reference>
<dbReference type="InterPro" id="IPR036393">
    <property type="entry name" value="AceGlu_kinase-like_sf"/>
</dbReference>
<keyword evidence="4" id="KW-0808">Transferase</keyword>
<keyword evidence="7" id="KW-0067">ATP-binding</keyword>
<evidence type="ECO:0000256" key="10">
    <source>
        <dbReference type="SAM" id="MobiDB-lite"/>
    </source>
</evidence>
<evidence type="ECO:0000256" key="4">
    <source>
        <dbReference type="ARBA" id="ARBA00022679"/>
    </source>
</evidence>
<dbReference type="GO" id="GO:0005524">
    <property type="term" value="F:ATP binding"/>
    <property type="evidence" value="ECO:0007669"/>
    <property type="project" value="UniProtKB-KW"/>
</dbReference>
<organism evidence="12">
    <name type="scientific">Oryza glumipatula</name>
    <dbReference type="NCBI Taxonomy" id="40148"/>
    <lineage>
        <taxon>Eukaryota</taxon>
        <taxon>Viridiplantae</taxon>
        <taxon>Streptophyta</taxon>
        <taxon>Embryophyta</taxon>
        <taxon>Tracheophyta</taxon>
        <taxon>Spermatophyta</taxon>
        <taxon>Magnoliopsida</taxon>
        <taxon>Liliopsida</taxon>
        <taxon>Poales</taxon>
        <taxon>Poaceae</taxon>
        <taxon>BOP clade</taxon>
        <taxon>Oryzoideae</taxon>
        <taxon>Oryzeae</taxon>
        <taxon>Oryzinae</taxon>
        <taxon>Oryza</taxon>
    </lineage>
</organism>